<reference evidence="2" key="1">
    <citation type="journal article" date="2020" name="mSystems">
        <title>Genome- and Community-Level Interaction Insights into Carbon Utilization and Element Cycling Functions of Hydrothermarchaeota in Hydrothermal Sediment.</title>
        <authorList>
            <person name="Zhou Z."/>
            <person name="Liu Y."/>
            <person name="Xu W."/>
            <person name="Pan J."/>
            <person name="Luo Z.H."/>
            <person name="Li M."/>
        </authorList>
    </citation>
    <scope>NUCLEOTIDE SEQUENCE [LARGE SCALE GENOMIC DNA]</scope>
    <source>
        <strain evidence="2">SpSt-637</strain>
        <strain evidence="1">SpSt-667</strain>
    </source>
</reference>
<dbReference type="InterPro" id="IPR023129">
    <property type="entry name" value="MTH889-like_dom_sf"/>
</dbReference>
<evidence type="ECO:0008006" key="3">
    <source>
        <dbReference type="Google" id="ProtNLM"/>
    </source>
</evidence>
<dbReference type="Pfam" id="PF02680">
    <property type="entry name" value="DUF211"/>
    <property type="match status" value="1"/>
</dbReference>
<dbReference type="EMBL" id="DTBD01000050">
    <property type="protein sequence ID" value="HGQ64737.1"/>
    <property type="molecule type" value="Genomic_DNA"/>
</dbReference>
<proteinExistence type="predicted"/>
<accession>A0A7C4JJT2</accession>
<sequence>MIRLRIVRLVLEVSRPVGSLDAINLIKRLTELSNVKSVTVKFRKISARAQTLLLALEGDNLDYEHVSKMLSEFNITIMGIDEIQALSK</sequence>
<comment type="caution">
    <text evidence="2">The sequence shown here is derived from an EMBL/GenBank/DDBJ whole genome shotgun (WGS) entry which is preliminary data.</text>
</comment>
<evidence type="ECO:0000313" key="2">
    <source>
        <dbReference type="EMBL" id="HGQ64737.1"/>
    </source>
</evidence>
<dbReference type="PANTHER" id="PTHR42240:SF1">
    <property type="entry name" value="DUF211 DOMAIN-CONTAINING PROTEIN"/>
    <property type="match status" value="1"/>
</dbReference>
<dbReference type="PANTHER" id="PTHR42240">
    <property type="entry name" value="DUF211 DOMAIN-CONTAINING PROTEIN"/>
    <property type="match status" value="1"/>
</dbReference>
<dbReference type="Gene3D" id="3.30.70.1340">
    <property type="entry name" value="MTH889-like domain"/>
    <property type="match status" value="1"/>
</dbReference>
<evidence type="ECO:0000313" key="1">
    <source>
        <dbReference type="EMBL" id="HGQ36533.1"/>
    </source>
</evidence>
<organism evidence="2">
    <name type="scientific">Ignisphaera aggregans</name>
    <dbReference type="NCBI Taxonomy" id="334771"/>
    <lineage>
        <taxon>Archaea</taxon>
        <taxon>Thermoproteota</taxon>
        <taxon>Thermoprotei</taxon>
        <taxon>Desulfurococcales</taxon>
        <taxon>Desulfurococcaceae</taxon>
        <taxon>Ignisphaera</taxon>
    </lineage>
</organism>
<dbReference type="SUPFAM" id="SSF160363">
    <property type="entry name" value="MTH889-like"/>
    <property type="match status" value="1"/>
</dbReference>
<dbReference type="InterPro" id="IPR003831">
    <property type="entry name" value="DUF211"/>
</dbReference>
<dbReference type="AlphaFoldDB" id="A0A7C4JJT2"/>
<gene>
    <name evidence="2" type="ORF">ENU08_05775</name>
    <name evidence="1" type="ORF">ENU41_07690</name>
</gene>
<dbReference type="EMBL" id="DTCK01000041">
    <property type="protein sequence ID" value="HGQ36533.1"/>
    <property type="molecule type" value="Genomic_DNA"/>
</dbReference>
<protein>
    <recommendedName>
        <fullName evidence="3">DUF211 domain-containing protein</fullName>
    </recommendedName>
</protein>
<name>A0A7C4JJT2_9CREN</name>